<evidence type="ECO:0000313" key="2">
    <source>
        <dbReference type="EMBL" id="GAB0180923.1"/>
    </source>
</evidence>
<feature type="region of interest" description="Disordered" evidence="1">
    <location>
        <begin position="111"/>
        <end position="135"/>
    </location>
</feature>
<keyword evidence="3" id="KW-1185">Reference proteome</keyword>
<name>A0ABC9W6X8_GRUJA</name>
<organism evidence="2 3">
    <name type="scientific">Grus japonensis</name>
    <name type="common">Japanese crane</name>
    <name type="synonym">Red-crowned crane</name>
    <dbReference type="NCBI Taxonomy" id="30415"/>
    <lineage>
        <taxon>Eukaryota</taxon>
        <taxon>Metazoa</taxon>
        <taxon>Chordata</taxon>
        <taxon>Craniata</taxon>
        <taxon>Vertebrata</taxon>
        <taxon>Euteleostomi</taxon>
        <taxon>Archelosauria</taxon>
        <taxon>Archosauria</taxon>
        <taxon>Dinosauria</taxon>
        <taxon>Saurischia</taxon>
        <taxon>Theropoda</taxon>
        <taxon>Coelurosauria</taxon>
        <taxon>Aves</taxon>
        <taxon>Neognathae</taxon>
        <taxon>Neoaves</taxon>
        <taxon>Gruiformes</taxon>
        <taxon>Gruidae</taxon>
        <taxon>Grus</taxon>
    </lineage>
</organism>
<dbReference type="EMBL" id="BAAFJT010000001">
    <property type="protein sequence ID" value="GAB0180923.1"/>
    <property type="molecule type" value="Genomic_DNA"/>
</dbReference>
<dbReference type="Proteomes" id="UP001623348">
    <property type="component" value="Unassembled WGS sequence"/>
</dbReference>
<evidence type="ECO:0000313" key="3">
    <source>
        <dbReference type="Proteomes" id="UP001623348"/>
    </source>
</evidence>
<dbReference type="AlphaFoldDB" id="A0ABC9W6X8"/>
<protein>
    <submittedName>
        <fullName evidence="2">Mitochondrial enolase superfamily member 1</fullName>
    </submittedName>
</protein>
<gene>
    <name evidence="2" type="ORF">GRJ2_000557600</name>
</gene>
<accession>A0ABC9W6X8</accession>
<evidence type="ECO:0000256" key="1">
    <source>
        <dbReference type="SAM" id="MobiDB-lite"/>
    </source>
</evidence>
<dbReference type="PANTHER" id="PTHR33395">
    <property type="entry name" value="TRANSCRIPTASE, PUTATIVE-RELATED-RELATED"/>
    <property type="match status" value="1"/>
</dbReference>
<comment type="caution">
    <text evidence="2">The sequence shown here is derived from an EMBL/GenBank/DDBJ whole genome shotgun (WGS) entry which is preliminary data.</text>
</comment>
<feature type="compositionally biased region" description="Basic and acidic residues" evidence="1">
    <location>
        <begin position="118"/>
        <end position="127"/>
    </location>
</feature>
<reference evidence="2 3" key="1">
    <citation type="submission" date="2024-06" db="EMBL/GenBank/DDBJ databases">
        <title>The draft genome of Grus japonensis, version 3.</title>
        <authorList>
            <person name="Nabeshima K."/>
            <person name="Suzuki S."/>
            <person name="Onuma M."/>
        </authorList>
    </citation>
    <scope>NUCLEOTIDE SEQUENCE [LARGE SCALE GENOMIC DNA]</scope>
    <source>
        <strain evidence="2 3">451A</strain>
    </source>
</reference>
<dbReference type="PANTHER" id="PTHR33395:SF22">
    <property type="entry name" value="REVERSE TRANSCRIPTASE DOMAIN-CONTAINING PROTEIN"/>
    <property type="match status" value="1"/>
</dbReference>
<proteinExistence type="predicted"/>
<sequence>MLDLVLPIKEGLVGHVKLKGRLDCSDDEMMEFKILRAARRAHSKSLPRNSGEKTSASSGTCLVEYYGTKLWREEKPKKLNDTGDLVTWDMEKAEVLNNFFVSVFTSKSSSHTTQASEGKGRDWKNEEPPTAGEDQVREHLRNMKVHNSMGPDEMHLCVLRELADEVAKPLSIIFEKFSVKFPLTGKGET</sequence>